<feature type="compositionally biased region" description="Basic residues" evidence="11">
    <location>
        <begin position="24"/>
        <end position="33"/>
    </location>
</feature>
<sequence length="316" mass="32617">MPGASPPAPEPAGRAQHGRAADRTRRRASRSLRRGAVTGPAEAGSAGARTAVVIAARDEEVLIGATVRAAAGLPGADLVVVVDDGSRDRTAAVAGAAGARVLRHGANRGKGAAMETGAEGVRRVECAERGSGARHLLFLDADLGTSAARAAPLVEPVCSGAADMTIALLPATRQRLGGRGAVVSLAREGIRSATGWEPEQPLSGQRCLTRAAFEAARPLAAGFGAETGMTVDLLRAGLAVVEVEVPLEHRPTGTGPRAQLHRARQLADVARALAERELGPALVRRGRRLREDLRGAAVVAVRRAATRRGRAARRGR</sequence>
<evidence type="ECO:0000256" key="11">
    <source>
        <dbReference type="SAM" id="MobiDB-lite"/>
    </source>
</evidence>
<evidence type="ECO:0000256" key="6">
    <source>
        <dbReference type="ARBA" id="ARBA00022842"/>
    </source>
</evidence>
<dbReference type="Proteomes" id="UP001499993">
    <property type="component" value="Unassembled WGS sequence"/>
</dbReference>
<evidence type="ECO:0000256" key="1">
    <source>
        <dbReference type="ARBA" id="ARBA00001936"/>
    </source>
</evidence>
<feature type="region of interest" description="Disordered" evidence="11">
    <location>
        <begin position="1"/>
        <end position="44"/>
    </location>
</feature>
<feature type="compositionally biased region" description="Pro residues" evidence="11">
    <location>
        <begin position="1"/>
        <end position="10"/>
    </location>
</feature>
<keyword evidence="14" id="KW-1185">Reference proteome</keyword>
<evidence type="ECO:0000256" key="2">
    <source>
        <dbReference type="ARBA" id="ARBA00001946"/>
    </source>
</evidence>
<evidence type="ECO:0000259" key="12">
    <source>
        <dbReference type="Pfam" id="PF00535"/>
    </source>
</evidence>
<dbReference type="EC" id="2.4.1.266" evidence="7"/>
<evidence type="ECO:0000313" key="14">
    <source>
        <dbReference type="Proteomes" id="UP001499993"/>
    </source>
</evidence>
<keyword evidence="6" id="KW-0460">Magnesium</keyword>
<dbReference type="Gene3D" id="3.90.550.10">
    <property type="entry name" value="Spore Coat Polysaccharide Biosynthesis Protein SpsA, Chain A"/>
    <property type="match status" value="1"/>
</dbReference>
<feature type="domain" description="Glycosyltransferase 2-like" evidence="12">
    <location>
        <begin position="52"/>
        <end position="171"/>
    </location>
</feature>
<accession>A0ABP9GX83</accession>
<comment type="cofactor">
    <cofactor evidence="1">
        <name>Mn(2+)</name>
        <dbReference type="ChEBI" id="CHEBI:29035"/>
    </cofactor>
</comment>
<proteinExistence type="inferred from homology"/>
<evidence type="ECO:0000313" key="13">
    <source>
        <dbReference type="EMBL" id="GAA4954773.1"/>
    </source>
</evidence>
<evidence type="ECO:0000256" key="9">
    <source>
        <dbReference type="ARBA" id="ARBA00048689"/>
    </source>
</evidence>
<comment type="catalytic activity">
    <reaction evidence="9">
        <text>(2R)-3-phosphoglycerate + UDP-alpha-D-glucose = (2R)-2-O-(alpha-D-glucopyranosyl)-3-phospho-glycerate + UDP + H(+)</text>
        <dbReference type="Rhea" id="RHEA:31319"/>
        <dbReference type="ChEBI" id="CHEBI:15378"/>
        <dbReference type="ChEBI" id="CHEBI:58223"/>
        <dbReference type="ChEBI" id="CHEBI:58272"/>
        <dbReference type="ChEBI" id="CHEBI:58885"/>
        <dbReference type="ChEBI" id="CHEBI:62600"/>
        <dbReference type="EC" id="2.4.1.266"/>
    </reaction>
    <physiologicalReaction direction="left-to-right" evidence="9">
        <dbReference type="Rhea" id="RHEA:31320"/>
    </physiologicalReaction>
</comment>
<organism evidence="13 14">
    <name type="scientific">Streptomonospora halophila</name>
    <dbReference type="NCBI Taxonomy" id="427369"/>
    <lineage>
        <taxon>Bacteria</taxon>
        <taxon>Bacillati</taxon>
        <taxon>Actinomycetota</taxon>
        <taxon>Actinomycetes</taxon>
        <taxon>Streptosporangiales</taxon>
        <taxon>Nocardiopsidaceae</taxon>
        <taxon>Streptomonospora</taxon>
    </lineage>
</organism>
<dbReference type="Pfam" id="PF00535">
    <property type="entry name" value="Glycos_transf_2"/>
    <property type="match status" value="1"/>
</dbReference>
<comment type="similarity">
    <text evidence="3">Belongs to the glycosyltransferase 2 family.</text>
</comment>
<reference evidence="14" key="1">
    <citation type="journal article" date="2019" name="Int. J. Syst. Evol. Microbiol.">
        <title>The Global Catalogue of Microorganisms (GCM) 10K type strain sequencing project: providing services to taxonomists for standard genome sequencing and annotation.</title>
        <authorList>
            <consortium name="The Broad Institute Genomics Platform"/>
            <consortium name="The Broad Institute Genome Sequencing Center for Infectious Disease"/>
            <person name="Wu L."/>
            <person name="Ma J."/>
        </authorList>
    </citation>
    <scope>NUCLEOTIDE SEQUENCE [LARGE SCALE GENOMIC DNA]</scope>
    <source>
        <strain evidence="14">JCM 18123</strain>
    </source>
</reference>
<dbReference type="InterPro" id="IPR001173">
    <property type="entry name" value="Glyco_trans_2-like"/>
</dbReference>
<dbReference type="InterPro" id="IPR029044">
    <property type="entry name" value="Nucleotide-diphossugar_trans"/>
</dbReference>
<keyword evidence="4" id="KW-0328">Glycosyltransferase</keyword>
<dbReference type="SUPFAM" id="SSF53448">
    <property type="entry name" value="Nucleotide-diphospho-sugar transferases"/>
    <property type="match status" value="1"/>
</dbReference>
<evidence type="ECO:0000256" key="5">
    <source>
        <dbReference type="ARBA" id="ARBA00022679"/>
    </source>
</evidence>
<dbReference type="PANTHER" id="PTHR48090:SF10">
    <property type="entry name" value="GLUCOSYL-3-PHOSPHOGLYCERATE SYNTHASE"/>
    <property type="match status" value="1"/>
</dbReference>
<name>A0ABP9GX83_9ACTN</name>
<evidence type="ECO:0000256" key="8">
    <source>
        <dbReference type="ARBA" id="ARBA00040894"/>
    </source>
</evidence>
<comment type="catalytic activity">
    <reaction evidence="10">
        <text>an NDP-alpha-D-glucose + (2R)-3-phosphoglycerate = (2R)-2-O-(alpha-D-glucopyranosyl)-3-phospho-glycerate + a ribonucleoside 5'-diphosphate + H(+)</text>
        <dbReference type="Rhea" id="RHEA:47244"/>
        <dbReference type="ChEBI" id="CHEBI:15378"/>
        <dbReference type="ChEBI" id="CHEBI:57930"/>
        <dbReference type="ChEBI" id="CHEBI:58272"/>
        <dbReference type="ChEBI" id="CHEBI:62600"/>
        <dbReference type="ChEBI" id="CHEBI:76533"/>
        <dbReference type="EC" id="2.4.1.266"/>
    </reaction>
    <physiologicalReaction direction="left-to-right" evidence="10">
        <dbReference type="Rhea" id="RHEA:47245"/>
    </physiologicalReaction>
</comment>
<evidence type="ECO:0000256" key="10">
    <source>
        <dbReference type="ARBA" id="ARBA00048997"/>
    </source>
</evidence>
<dbReference type="PANTHER" id="PTHR48090">
    <property type="entry name" value="UNDECAPRENYL-PHOSPHATE 4-DEOXY-4-FORMAMIDO-L-ARABINOSE TRANSFERASE-RELATED"/>
    <property type="match status" value="1"/>
</dbReference>
<evidence type="ECO:0000256" key="7">
    <source>
        <dbReference type="ARBA" id="ARBA00039022"/>
    </source>
</evidence>
<gene>
    <name evidence="13" type="ORF">GCM10023224_45310</name>
</gene>
<dbReference type="EMBL" id="BAABIK010000033">
    <property type="protein sequence ID" value="GAA4954773.1"/>
    <property type="molecule type" value="Genomic_DNA"/>
</dbReference>
<comment type="caution">
    <text evidence="13">The sequence shown here is derived from an EMBL/GenBank/DDBJ whole genome shotgun (WGS) entry which is preliminary data.</text>
</comment>
<protein>
    <recommendedName>
        <fullName evidence="8">Glucosyl-3-phosphoglycerate synthase</fullName>
        <ecNumber evidence="7">2.4.1.266</ecNumber>
    </recommendedName>
</protein>
<comment type="cofactor">
    <cofactor evidence="2">
        <name>Mg(2+)</name>
        <dbReference type="ChEBI" id="CHEBI:18420"/>
    </cofactor>
</comment>
<evidence type="ECO:0000256" key="3">
    <source>
        <dbReference type="ARBA" id="ARBA00006739"/>
    </source>
</evidence>
<dbReference type="InterPro" id="IPR050256">
    <property type="entry name" value="Glycosyltransferase_2"/>
</dbReference>
<evidence type="ECO:0000256" key="4">
    <source>
        <dbReference type="ARBA" id="ARBA00022676"/>
    </source>
</evidence>
<keyword evidence="5" id="KW-0808">Transferase</keyword>